<dbReference type="AlphaFoldDB" id="A0A9P6SRB2"/>
<proteinExistence type="predicted"/>
<protein>
    <submittedName>
        <fullName evidence="2">Uncharacterized protein</fullName>
    </submittedName>
</protein>
<dbReference type="EMBL" id="JAAAHW010001837">
    <property type="protein sequence ID" value="KAF9993448.1"/>
    <property type="molecule type" value="Genomic_DNA"/>
</dbReference>
<evidence type="ECO:0000313" key="2">
    <source>
        <dbReference type="EMBL" id="KAF9993448.1"/>
    </source>
</evidence>
<gene>
    <name evidence="2" type="ORF">BGZ65_011018</name>
</gene>
<sequence length="193" mass="21902">MERKRMGYRCDSLVQVQGHRPLTIGVLEAGKVFDNTGSKFLLDSLKITRELHDILRSRLWSLRVAGRSRELTVVGLMLSGPTLTTLFVNSPGGYVVRVRPHDKEYGIAEDVTHFKLNLRILKHLLVARLVLLDTKMIMQEVPRSWDDEEDDTIGQESTIEHPPTTPPRRVHLPPLQATPSPKKQRTTAIVDAR</sequence>
<name>A0A9P6SRB2_9FUNG</name>
<keyword evidence="3" id="KW-1185">Reference proteome</keyword>
<evidence type="ECO:0000256" key="1">
    <source>
        <dbReference type="SAM" id="MobiDB-lite"/>
    </source>
</evidence>
<accession>A0A9P6SRB2</accession>
<organism evidence="2 3">
    <name type="scientific">Modicella reniformis</name>
    <dbReference type="NCBI Taxonomy" id="1440133"/>
    <lineage>
        <taxon>Eukaryota</taxon>
        <taxon>Fungi</taxon>
        <taxon>Fungi incertae sedis</taxon>
        <taxon>Mucoromycota</taxon>
        <taxon>Mortierellomycotina</taxon>
        <taxon>Mortierellomycetes</taxon>
        <taxon>Mortierellales</taxon>
        <taxon>Mortierellaceae</taxon>
        <taxon>Modicella</taxon>
    </lineage>
</organism>
<dbReference type="OrthoDB" id="2406994at2759"/>
<reference evidence="2" key="1">
    <citation type="journal article" date="2020" name="Fungal Divers.">
        <title>Resolving the Mortierellaceae phylogeny through synthesis of multi-gene phylogenetics and phylogenomics.</title>
        <authorList>
            <person name="Vandepol N."/>
            <person name="Liber J."/>
            <person name="Desiro A."/>
            <person name="Na H."/>
            <person name="Kennedy M."/>
            <person name="Barry K."/>
            <person name="Grigoriev I.V."/>
            <person name="Miller A.N."/>
            <person name="O'Donnell K."/>
            <person name="Stajich J.E."/>
            <person name="Bonito G."/>
        </authorList>
    </citation>
    <scope>NUCLEOTIDE SEQUENCE</scope>
    <source>
        <strain evidence="2">MES-2147</strain>
    </source>
</reference>
<dbReference type="Proteomes" id="UP000749646">
    <property type="component" value="Unassembled WGS sequence"/>
</dbReference>
<feature type="region of interest" description="Disordered" evidence="1">
    <location>
        <begin position="143"/>
        <end position="193"/>
    </location>
</feature>
<comment type="caution">
    <text evidence="2">The sequence shown here is derived from an EMBL/GenBank/DDBJ whole genome shotgun (WGS) entry which is preliminary data.</text>
</comment>
<evidence type="ECO:0000313" key="3">
    <source>
        <dbReference type="Proteomes" id="UP000749646"/>
    </source>
</evidence>